<accession>A0A067NJE2</accession>
<evidence type="ECO:0000313" key="2">
    <source>
        <dbReference type="EMBL" id="KDQ27964.1"/>
    </source>
</evidence>
<sequence>MSSEPLQRFFVYAPDKTESGTFEKRLSVRPEHVEMAKKNIADGVIRVGGFLLTPESIATPDAPKKMVGSTFIVEAANINEVRKLVEGDIYYKSGVWDAERIVILPFVAATTIP</sequence>
<organism evidence="2 3">
    <name type="scientific">Pleurotus ostreatus (strain PC15)</name>
    <name type="common">Oyster mushroom</name>
    <dbReference type="NCBI Taxonomy" id="1137138"/>
    <lineage>
        <taxon>Eukaryota</taxon>
        <taxon>Fungi</taxon>
        <taxon>Dikarya</taxon>
        <taxon>Basidiomycota</taxon>
        <taxon>Agaricomycotina</taxon>
        <taxon>Agaricomycetes</taxon>
        <taxon>Agaricomycetidae</taxon>
        <taxon>Agaricales</taxon>
        <taxon>Pleurotineae</taxon>
        <taxon>Pleurotaceae</taxon>
        <taxon>Pleurotus</taxon>
    </lineage>
</organism>
<evidence type="ECO:0000259" key="1">
    <source>
        <dbReference type="Pfam" id="PF03795"/>
    </source>
</evidence>
<dbReference type="VEuPathDB" id="FungiDB:PLEOSDRAFT_39892"/>
<dbReference type="InterPro" id="IPR005545">
    <property type="entry name" value="YCII"/>
</dbReference>
<dbReference type="SUPFAM" id="SSF54909">
    <property type="entry name" value="Dimeric alpha+beta barrel"/>
    <property type="match status" value="1"/>
</dbReference>
<reference evidence="3" key="1">
    <citation type="journal article" date="2014" name="Proc. Natl. Acad. Sci. U.S.A.">
        <title>Extensive sampling of basidiomycete genomes demonstrates inadequacy of the white-rot/brown-rot paradigm for wood decay fungi.</title>
        <authorList>
            <person name="Riley R."/>
            <person name="Salamov A.A."/>
            <person name="Brown D.W."/>
            <person name="Nagy L.G."/>
            <person name="Floudas D."/>
            <person name="Held B.W."/>
            <person name="Levasseur A."/>
            <person name="Lombard V."/>
            <person name="Morin E."/>
            <person name="Otillar R."/>
            <person name="Lindquist E.A."/>
            <person name="Sun H."/>
            <person name="LaButti K.M."/>
            <person name="Schmutz J."/>
            <person name="Jabbour D."/>
            <person name="Luo H."/>
            <person name="Baker S.E."/>
            <person name="Pisabarro A.G."/>
            <person name="Walton J.D."/>
            <person name="Blanchette R.A."/>
            <person name="Henrissat B."/>
            <person name="Martin F."/>
            <person name="Cullen D."/>
            <person name="Hibbett D.S."/>
            <person name="Grigoriev I.V."/>
        </authorList>
    </citation>
    <scope>NUCLEOTIDE SEQUENCE [LARGE SCALE GENOMIC DNA]</scope>
    <source>
        <strain evidence="3">PC15</strain>
    </source>
</reference>
<dbReference type="PANTHER" id="PTHR33606">
    <property type="entry name" value="PROTEIN YCII"/>
    <property type="match status" value="1"/>
</dbReference>
<dbReference type="PANTHER" id="PTHR33606:SF3">
    <property type="entry name" value="PROTEIN YCII"/>
    <property type="match status" value="1"/>
</dbReference>
<dbReference type="Gene3D" id="3.30.70.1060">
    <property type="entry name" value="Dimeric alpha+beta barrel"/>
    <property type="match status" value="1"/>
</dbReference>
<dbReference type="InterPro" id="IPR051807">
    <property type="entry name" value="Sec-metab_biosynth-assoc"/>
</dbReference>
<evidence type="ECO:0000313" key="3">
    <source>
        <dbReference type="Proteomes" id="UP000027073"/>
    </source>
</evidence>
<dbReference type="AlphaFoldDB" id="A0A067NJE2"/>
<dbReference type="Pfam" id="PF03795">
    <property type="entry name" value="YCII"/>
    <property type="match status" value="1"/>
</dbReference>
<protein>
    <recommendedName>
        <fullName evidence="1">YCII-related domain-containing protein</fullName>
    </recommendedName>
</protein>
<name>A0A067NJE2_PLEO1</name>
<dbReference type="Proteomes" id="UP000027073">
    <property type="component" value="Unassembled WGS sequence"/>
</dbReference>
<dbReference type="InterPro" id="IPR011008">
    <property type="entry name" value="Dimeric_a/b-barrel"/>
</dbReference>
<proteinExistence type="predicted"/>
<dbReference type="EMBL" id="KL198008">
    <property type="protein sequence ID" value="KDQ27964.1"/>
    <property type="molecule type" value="Genomic_DNA"/>
</dbReference>
<feature type="domain" description="YCII-related" evidence="1">
    <location>
        <begin position="10"/>
        <end position="101"/>
    </location>
</feature>
<dbReference type="HOGENOM" id="CLU_110355_2_1_1"/>
<dbReference type="InParanoid" id="A0A067NJE2"/>
<dbReference type="OrthoDB" id="5519740at2759"/>
<gene>
    <name evidence="2" type="ORF">PLEOSDRAFT_39892</name>
</gene>